<dbReference type="Pfam" id="PF01784">
    <property type="entry name" value="DUF34_NIF3"/>
    <property type="match status" value="1"/>
</dbReference>
<evidence type="ECO:0008006" key="5">
    <source>
        <dbReference type="Google" id="ProtNLM"/>
    </source>
</evidence>
<comment type="caution">
    <text evidence="3">The sequence shown here is derived from an EMBL/GenBank/DDBJ whole genome shotgun (WGS) entry which is preliminary data.</text>
</comment>
<evidence type="ECO:0000313" key="4">
    <source>
        <dbReference type="Proteomes" id="UP000473826"/>
    </source>
</evidence>
<feature type="binding site" evidence="2">
    <location>
        <position position="77"/>
    </location>
    <ligand>
        <name>a divalent metal cation</name>
        <dbReference type="ChEBI" id="CHEBI:60240"/>
        <label>1</label>
    </ligand>
</feature>
<dbReference type="PANTHER" id="PTHR13799:SF13">
    <property type="entry name" value="NIF3-LIKE PROTEIN 1"/>
    <property type="match status" value="1"/>
</dbReference>
<evidence type="ECO:0000256" key="1">
    <source>
        <dbReference type="ARBA" id="ARBA00006964"/>
    </source>
</evidence>
<dbReference type="InterPro" id="IPR002678">
    <property type="entry name" value="DUF34/NIF3"/>
</dbReference>
<name>A0A7D8YZZ3_VANHU</name>
<dbReference type="SUPFAM" id="SSF102705">
    <property type="entry name" value="NIF3 (NGG1p interacting factor 3)-like"/>
    <property type="match status" value="1"/>
</dbReference>
<dbReference type="GO" id="GO:0046872">
    <property type="term" value="F:metal ion binding"/>
    <property type="evidence" value="ECO:0007669"/>
    <property type="project" value="UniProtKB-KW"/>
</dbReference>
<evidence type="ECO:0000256" key="2">
    <source>
        <dbReference type="PIRSR" id="PIRSR602678-1"/>
    </source>
</evidence>
<dbReference type="InterPro" id="IPR036069">
    <property type="entry name" value="DUF34/NIF3_sf"/>
</dbReference>
<organism evidence="3 4">
    <name type="scientific">Vanrija humicola</name>
    <name type="common">Yeast</name>
    <name type="synonym">Cryptococcus humicola</name>
    <dbReference type="NCBI Taxonomy" id="5417"/>
    <lineage>
        <taxon>Eukaryota</taxon>
        <taxon>Fungi</taxon>
        <taxon>Dikarya</taxon>
        <taxon>Basidiomycota</taxon>
        <taxon>Agaricomycotina</taxon>
        <taxon>Tremellomycetes</taxon>
        <taxon>Trichosporonales</taxon>
        <taxon>Trichosporonaceae</taxon>
        <taxon>Vanrija</taxon>
    </lineage>
</organism>
<evidence type="ECO:0000313" key="3">
    <source>
        <dbReference type="EMBL" id="TXT04268.1"/>
    </source>
</evidence>
<dbReference type="FunFam" id="3.40.1390.30:FF:000001">
    <property type="entry name" value="GTP cyclohydrolase 1 type 2"/>
    <property type="match status" value="1"/>
</dbReference>
<protein>
    <recommendedName>
        <fullName evidence="5">YbgI/family dinuclear metal center protein</fullName>
    </recommendedName>
</protein>
<dbReference type="PANTHER" id="PTHR13799">
    <property type="entry name" value="NGG1 INTERACTING FACTOR 3"/>
    <property type="match status" value="1"/>
</dbReference>
<dbReference type="GO" id="GO:0005739">
    <property type="term" value="C:mitochondrion"/>
    <property type="evidence" value="ECO:0007669"/>
    <property type="project" value="TreeGrafter"/>
</dbReference>
<keyword evidence="2" id="KW-0479">Metal-binding</keyword>
<keyword evidence="4" id="KW-1185">Reference proteome</keyword>
<accession>A0A7D8YZZ3</accession>
<dbReference type="EMBL" id="QKWK01000017">
    <property type="protein sequence ID" value="TXT04268.1"/>
    <property type="molecule type" value="Genomic_DNA"/>
</dbReference>
<gene>
    <name evidence="3" type="ORF">VHUM_04266</name>
</gene>
<dbReference type="OrthoDB" id="3345469at2759"/>
<dbReference type="AlphaFoldDB" id="A0A7D8YZZ3"/>
<dbReference type="Proteomes" id="UP000473826">
    <property type="component" value="Unassembled WGS sequence"/>
</dbReference>
<feature type="binding site" evidence="2">
    <location>
        <position position="115"/>
    </location>
    <ligand>
        <name>a divalent metal cation</name>
        <dbReference type="ChEBI" id="CHEBI:60240"/>
        <label>1</label>
    </ligand>
</feature>
<sequence>MAAAAARTAPIQVIKRVWERIAPLSLAETAWDNVGVIVEAPFPDAEKKQVLLTIDLTPAVCAEALALPSCSAVIAYHPPVFRALKALTLSDPLQASLLQLAARGISVFSPHTSLDATPKGINSWLVQPFLANAASSGPVTPITDAPAGFEGAGMGKVVAFNAGVPLDEVVKLVKAHLGLEHLQLATPATPKQTIESIAVCAGSGGSVLRGVKADLLITGEMSHHEVLSFVAKGQSVLLANHSNTERPYLAAVLRGWLEQELNAEDKGWEVIVSKVDADPLRVV</sequence>
<feature type="binding site" evidence="2">
    <location>
        <position position="241"/>
    </location>
    <ligand>
        <name>a divalent metal cation</name>
        <dbReference type="ChEBI" id="CHEBI:60240"/>
        <label>1</label>
    </ligand>
</feature>
<dbReference type="Gene3D" id="3.40.1390.30">
    <property type="entry name" value="NIF3 (NGG1p interacting factor 3)-like"/>
    <property type="match status" value="1"/>
</dbReference>
<dbReference type="NCBIfam" id="TIGR00486">
    <property type="entry name" value="YbgI_SA1388"/>
    <property type="match status" value="1"/>
</dbReference>
<feature type="binding site" evidence="2">
    <location>
        <position position="245"/>
    </location>
    <ligand>
        <name>a divalent metal cation</name>
        <dbReference type="ChEBI" id="CHEBI:60240"/>
        <label>1</label>
    </ligand>
</feature>
<comment type="similarity">
    <text evidence="1">Belongs to the GTP cyclohydrolase I type 2/NIF3 family.</text>
</comment>
<reference evidence="3 4" key="1">
    <citation type="journal article" date="2019" name="PLoS Genet.">
        <title>Convergent evolution of linked mating-type loci in basidiomycete fungi.</title>
        <authorList>
            <person name="Sun S."/>
            <person name="Coelho M.A."/>
            <person name="Heitman J."/>
            <person name="Nowrousian M."/>
        </authorList>
    </citation>
    <scope>NUCLEOTIDE SEQUENCE [LARGE SCALE GENOMIC DNA]</scope>
    <source>
        <strain evidence="3 4">CBS 4282</strain>
    </source>
</reference>
<proteinExistence type="inferred from homology"/>